<dbReference type="Gene3D" id="3.30.70.1440">
    <property type="entry name" value="Multidrug efflux transporter AcrB pore domain"/>
    <property type="match status" value="1"/>
</dbReference>
<dbReference type="Pfam" id="PF00873">
    <property type="entry name" value="ACR_tran"/>
    <property type="match status" value="1"/>
</dbReference>
<proteinExistence type="predicted"/>
<dbReference type="InterPro" id="IPR027463">
    <property type="entry name" value="AcrB_DN_DC_subdom"/>
</dbReference>
<gene>
    <name evidence="2" type="primary">nolG</name>
    <name evidence="2" type="ORF">GCM10022212_03980</name>
</gene>
<keyword evidence="1" id="KW-0812">Transmembrane</keyword>
<accession>A0ABP7SLD1</accession>
<feature type="transmembrane region" description="Helical" evidence="1">
    <location>
        <begin position="458"/>
        <end position="480"/>
    </location>
</feature>
<keyword evidence="3" id="KW-1185">Reference proteome</keyword>
<dbReference type="PANTHER" id="PTHR32063:SF0">
    <property type="entry name" value="SWARMING MOTILITY PROTEIN SWRC"/>
    <property type="match status" value="1"/>
</dbReference>
<comment type="caution">
    <text evidence="2">The sequence shown here is derived from an EMBL/GenBank/DDBJ whole genome shotgun (WGS) entry which is preliminary data.</text>
</comment>
<dbReference type="Proteomes" id="UP001501353">
    <property type="component" value="Unassembled WGS sequence"/>
</dbReference>
<dbReference type="Gene3D" id="3.30.70.1320">
    <property type="entry name" value="Multidrug efflux transporter AcrB pore domain like"/>
    <property type="match status" value="1"/>
</dbReference>
<evidence type="ECO:0000256" key="1">
    <source>
        <dbReference type="SAM" id="Phobius"/>
    </source>
</evidence>
<feature type="transmembrane region" description="Helical" evidence="1">
    <location>
        <begin position="906"/>
        <end position="927"/>
    </location>
</feature>
<dbReference type="SUPFAM" id="SSF82866">
    <property type="entry name" value="Multidrug efflux transporter AcrB transmembrane domain"/>
    <property type="match status" value="2"/>
</dbReference>
<feature type="transmembrane region" description="Helical" evidence="1">
    <location>
        <begin position="955"/>
        <end position="974"/>
    </location>
</feature>
<feature type="transmembrane region" description="Helical" evidence="1">
    <location>
        <begin position="12"/>
        <end position="29"/>
    </location>
</feature>
<evidence type="ECO:0000313" key="3">
    <source>
        <dbReference type="Proteomes" id="UP001501353"/>
    </source>
</evidence>
<dbReference type="Gene3D" id="1.20.1640.10">
    <property type="entry name" value="Multidrug efflux transporter AcrB transmembrane domain"/>
    <property type="match status" value="2"/>
</dbReference>
<feature type="transmembrane region" description="Helical" evidence="1">
    <location>
        <begin position="426"/>
        <end position="446"/>
    </location>
</feature>
<dbReference type="Gene3D" id="3.30.70.1430">
    <property type="entry name" value="Multidrug efflux transporter AcrB pore domain"/>
    <property type="match status" value="2"/>
</dbReference>
<organism evidence="2 3">
    <name type="scientific">Actimicrobium antarcticum</name>
    <dbReference type="NCBI Taxonomy" id="1051899"/>
    <lineage>
        <taxon>Bacteria</taxon>
        <taxon>Pseudomonadati</taxon>
        <taxon>Pseudomonadota</taxon>
        <taxon>Betaproteobacteria</taxon>
        <taxon>Burkholderiales</taxon>
        <taxon>Oxalobacteraceae</taxon>
        <taxon>Actimicrobium</taxon>
    </lineage>
</organism>
<dbReference type="SUPFAM" id="SSF82714">
    <property type="entry name" value="Multidrug efflux transporter AcrB TolC docking domain, DN and DC subdomains"/>
    <property type="match status" value="2"/>
</dbReference>
<feature type="transmembrane region" description="Helical" evidence="1">
    <location>
        <begin position="533"/>
        <end position="553"/>
    </location>
</feature>
<feature type="transmembrane region" description="Helical" evidence="1">
    <location>
        <begin position="359"/>
        <end position="379"/>
    </location>
</feature>
<evidence type="ECO:0000313" key="2">
    <source>
        <dbReference type="EMBL" id="GAA4013233.1"/>
    </source>
</evidence>
<keyword evidence="1" id="KW-1133">Transmembrane helix</keyword>
<feature type="transmembrane region" description="Helical" evidence="1">
    <location>
        <begin position="986"/>
        <end position="1009"/>
    </location>
</feature>
<feature type="transmembrane region" description="Helical" evidence="1">
    <location>
        <begin position="850"/>
        <end position="869"/>
    </location>
</feature>
<dbReference type="PRINTS" id="PR00702">
    <property type="entry name" value="ACRIFLAVINRP"/>
</dbReference>
<dbReference type="PANTHER" id="PTHR32063">
    <property type="match status" value="1"/>
</dbReference>
<name>A0ABP7SLD1_9BURK</name>
<feature type="transmembrane region" description="Helical" evidence="1">
    <location>
        <begin position="385"/>
        <end position="405"/>
    </location>
</feature>
<dbReference type="InterPro" id="IPR001036">
    <property type="entry name" value="Acrflvin-R"/>
</dbReference>
<sequence length="1026" mass="111254">MWITKTSIRNPVFATMVMVALMVLGLFSYKSLGVEKMPDVQFPFIFIQVLYPGASPEAVENDITKPIENVANTVRGVKKIVSSSFEGRSLTFIEFDLSTNMDHGIQEVRDKIAQIRAAFPKDAKEPFVARQEENAQPVATLTLTSASGDMRALSTLSEQVVVKRLQNVAGVGQVTTGGNTSRQILINVDPVRMTAQNIGIDDVLRAIQITNQDMPAGIISRGPSEQLVRVEGKIRDPRAFGKIVVARRASGPVFLDQVASVVDGEREETSISRVNGQRAININITKVQDANIIEVGLGLKKAVADMAKTLPAGSTLTIVNSNSDSVERQLDGVKATILEGAALTMLIVFLFLHSWRSTIITGLTLPISVMATFIAMKAFGFTINALTLMALSLCIGLLIDDAIVVRENIVRHLGMGKSHKDAANDGTSEIGLAVMATTFAIVAVFVPVAFMDGIIGRFFLQFGITVTVAVLVSLFVSFTLDPMLSSVWRDPVENRFRYVPWLGRMMERIEYGIDRLHLRYGRTLEWSLRWRKLTLLSALLLFIGSLALVPLIGGEMFPETDEGFITLKFKTAVGSSLAYTNEKIEQVEGALKDFPEIASVITTVGGQEGANTAEVSLKLTDRKLTSRRRQKDLEALIRKRLTPIAGIALSVGNEKAIYIAILGQDIGKLDTVARQVMQKLATIKGVTDLENSLAASTPSVIVKIDNERASDLGLTLQQIGAALRPFVAGDTTSYWLAQDGQNYEVNVQLPKAGRERIADLGNLSVMSKNITPDGKPIMVPLRQVVEFVPSTSPQVIKRQALQRRVGIYGNVEGRPAGDVNKEVQAIIKTIDLPSGVRFDVGGQAEQMKDMLGAAVTALGIAVIFIYLVLASQFGSFLQPIAIMVSLPLSLIGVLLALLITGSTLNMFSIIGFIMLMGLVTKNAILLVDFTNHSQQAGQSQHDAILTAGQVRLRPILMTTMAMIFGMLPMALGIGDGGESQAPMGRAVIGGVITSTLLTLLVVPVAYTYLDAWGRRAKRYFRGSEAV</sequence>
<feature type="transmembrane region" description="Helical" evidence="1">
    <location>
        <begin position="332"/>
        <end position="352"/>
    </location>
</feature>
<keyword evidence="1" id="KW-0472">Membrane</keyword>
<dbReference type="SUPFAM" id="SSF82693">
    <property type="entry name" value="Multidrug efflux transporter AcrB pore domain, PN1, PN2, PC1 and PC2 subdomains"/>
    <property type="match status" value="3"/>
</dbReference>
<reference evidence="3" key="1">
    <citation type="journal article" date="2019" name="Int. J. Syst. Evol. Microbiol.">
        <title>The Global Catalogue of Microorganisms (GCM) 10K type strain sequencing project: providing services to taxonomists for standard genome sequencing and annotation.</title>
        <authorList>
            <consortium name="The Broad Institute Genomics Platform"/>
            <consortium name="The Broad Institute Genome Sequencing Center for Infectious Disease"/>
            <person name="Wu L."/>
            <person name="Ma J."/>
        </authorList>
    </citation>
    <scope>NUCLEOTIDE SEQUENCE [LARGE SCALE GENOMIC DNA]</scope>
    <source>
        <strain evidence="3">JCM 16673</strain>
    </source>
</reference>
<dbReference type="Gene3D" id="3.30.2090.10">
    <property type="entry name" value="Multidrug efflux transporter AcrB TolC docking domain, DN and DC subdomains"/>
    <property type="match status" value="2"/>
</dbReference>
<dbReference type="EMBL" id="BAAAZE010000003">
    <property type="protein sequence ID" value="GAA4013233.1"/>
    <property type="molecule type" value="Genomic_DNA"/>
</dbReference>
<feature type="transmembrane region" description="Helical" evidence="1">
    <location>
        <begin position="881"/>
        <end position="900"/>
    </location>
</feature>
<protein>
    <submittedName>
        <fullName evidence="2">Nodulation protein NolG</fullName>
    </submittedName>
</protein>
<dbReference type="RefSeq" id="WP_344761548.1">
    <property type="nucleotide sequence ID" value="NZ_BAAAZE010000003.1"/>
</dbReference>